<name>A0ABS6I4F0_9MICC</name>
<dbReference type="PANTHER" id="PTHR30055:SF234">
    <property type="entry name" value="HTH-TYPE TRANSCRIPTIONAL REGULATOR BETI"/>
    <property type="match status" value="1"/>
</dbReference>
<evidence type="ECO:0000259" key="5">
    <source>
        <dbReference type="PROSITE" id="PS50977"/>
    </source>
</evidence>
<evidence type="ECO:0000313" key="7">
    <source>
        <dbReference type="Proteomes" id="UP000824166"/>
    </source>
</evidence>
<keyword evidence="3" id="KW-0804">Transcription</keyword>
<evidence type="ECO:0000313" key="6">
    <source>
        <dbReference type="EMBL" id="MBU8866600.1"/>
    </source>
</evidence>
<dbReference type="InterPro" id="IPR050109">
    <property type="entry name" value="HTH-type_TetR-like_transc_reg"/>
</dbReference>
<dbReference type="Pfam" id="PF00440">
    <property type="entry name" value="TetR_N"/>
    <property type="match status" value="1"/>
</dbReference>
<protein>
    <submittedName>
        <fullName evidence="6">TetR/AcrR family transcriptional regulator</fullName>
    </submittedName>
</protein>
<evidence type="ECO:0000256" key="2">
    <source>
        <dbReference type="ARBA" id="ARBA00023125"/>
    </source>
</evidence>
<keyword evidence="2 4" id="KW-0238">DNA-binding</keyword>
<proteinExistence type="predicted"/>
<dbReference type="PANTHER" id="PTHR30055">
    <property type="entry name" value="HTH-TYPE TRANSCRIPTIONAL REGULATOR RUTR"/>
    <property type="match status" value="1"/>
</dbReference>
<accession>A0ABS6I4F0</accession>
<feature type="DNA-binding region" description="H-T-H motif" evidence="4">
    <location>
        <begin position="39"/>
        <end position="58"/>
    </location>
</feature>
<dbReference type="RefSeq" id="WP_216924722.1">
    <property type="nucleotide sequence ID" value="NZ_JAHOPC010000005.1"/>
</dbReference>
<evidence type="ECO:0000256" key="3">
    <source>
        <dbReference type="ARBA" id="ARBA00023163"/>
    </source>
</evidence>
<keyword evidence="1" id="KW-0805">Transcription regulation</keyword>
<evidence type="ECO:0000256" key="4">
    <source>
        <dbReference type="PROSITE-ProRule" id="PRU00335"/>
    </source>
</evidence>
<dbReference type="PROSITE" id="PS50977">
    <property type="entry name" value="HTH_TETR_2"/>
    <property type="match status" value="1"/>
</dbReference>
<evidence type="ECO:0000256" key="1">
    <source>
        <dbReference type="ARBA" id="ARBA00023015"/>
    </source>
</evidence>
<gene>
    <name evidence="6" type="ORF">KSW38_09895</name>
</gene>
<keyword evidence="7" id="KW-1185">Reference proteome</keyword>
<comment type="caution">
    <text evidence="6">The sequence shown here is derived from an EMBL/GenBank/DDBJ whole genome shotgun (WGS) entry which is preliminary data.</text>
</comment>
<organism evidence="6 7">
    <name type="scientific">Paenarthrobacter aromaticivorans</name>
    <dbReference type="NCBI Taxonomy" id="2849150"/>
    <lineage>
        <taxon>Bacteria</taxon>
        <taxon>Bacillati</taxon>
        <taxon>Actinomycetota</taxon>
        <taxon>Actinomycetes</taxon>
        <taxon>Micrococcales</taxon>
        <taxon>Micrococcaceae</taxon>
        <taxon>Paenarthrobacter</taxon>
    </lineage>
</organism>
<dbReference type="InterPro" id="IPR001647">
    <property type="entry name" value="HTH_TetR"/>
</dbReference>
<feature type="domain" description="HTH tetR-type" evidence="5">
    <location>
        <begin position="16"/>
        <end position="76"/>
    </location>
</feature>
<dbReference type="EMBL" id="JAHOPC010000005">
    <property type="protein sequence ID" value="MBU8866600.1"/>
    <property type="molecule type" value="Genomic_DNA"/>
</dbReference>
<sequence>MQAVPQTLGRRERNKQEKLDRITAAARELFTQYGVDEVTTQQVAEKADVGSGTLFLYAKTKAELLLLVHNVKYAEALNSGVAAAEQEEAVLDGIMAIIRPIIKCNRVQIENGRTYLKEIVFGDPTEPHHAEALALTIRTEAAIAEVLGRDEQLTARDPGKIARVISAIMFVSMSSSANSGLTDEQVGDEIRDQINAVLSTRS</sequence>
<dbReference type="Proteomes" id="UP000824166">
    <property type="component" value="Unassembled WGS sequence"/>
</dbReference>
<reference evidence="6 7" key="1">
    <citation type="submission" date="2021-06" db="EMBL/GenBank/DDBJ databases">
        <authorList>
            <person name="Jeong J.W."/>
        </authorList>
    </citation>
    <scope>NUCLEOTIDE SEQUENCE [LARGE SCALE GENOMIC DNA]</scope>
    <source>
        <strain evidence="6 7">MMS21-TAE1-1</strain>
    </source>
</reference>